<comment type="caution">
    <text evidence="1">The sequence shown here is derived from an EMBL/GenBank/DDBJ whole genome shotgun (WGS) entry which is preliminary data.</text>
</comment>
<dbReference type="EMBL" id="WNKQ01000001">
    <property type="protein sequence ID" value="KAF5854445.1"/>
    <property type="molecule type" value="Genomic_DNA"/>
</dbReference>
<protein>
    <submittedName>
        <fullName evidence="1">Uncharacterized protein</fullName>
    </submittedName>
</protein>
<dbReference type="AlphaFoldDB" id="A0A8H6E1A3"/>
<name>A0A8H6E1A3_COCSA</name>
<gene>
    <name evidence="1" type="ORF">GGP41_007268</name>
</gene>
<evidence type="ECO:0000313" key="1">
    <source>
        <dbReference type="EMBL" id="KAF5854445.1"/>
    </source>
</evidence>
<accession>A0A8H6E1A3</accession>
<evidence type="ECO:0000313" key="2">
    <source>
        <dbReference type="Proteomes" id="UP000624244"/>
    </source>
</evidence>
<sequence length="544" mass="62192">MSHCFAGNHLVLNRLRLRDLLGLWPEDVDFLNRHSIESEKHAYEEHFPRPGSALFAHIAKDSLGNLLRSVAEQLPRELVLNIARFSWPCALQKPATILREGQSLLDFAKRQKSNHIDVLKFAGELALVRYCNFLGHRYATSVALQENTVADRKNVLSIAVTRDELGVLDINFQGHFRYSRNGLWYRLIQAETDNLELCVYTKNIIMDIELANTHAPIWNPYWNCQFLSQPKVSTWYVRNSTGLVHNCETSLPQRMRYVELNEDTQGIIVACAIDGFVSLEACGRGSKPYNYARVTHGFSDRTVYTFMPLHKGDFIAAAWIREPKHDVSSRQSVLVLNTSFQRTCTFGHYVPTEREHRYRFEPLLKQNAYRITGFCYNDDAALFSGRLKIGVTYEGKAIGSLTTPPLQAAYTMPKPWIPQWWASSPSLAGASKRRGWNVSSASLARANHVRMFVNNKKSHKPTMGMLLSYEDHQESLGQYRFDCDVEDYDLTGPMCFFSGETILGPYIKIICNSEEKPGWTEIPRAAKLVWWFTDVCSQLDVLTM</sequence>
<organism evidence="1 2">
    <name type="scientific">Cochliobolus sativus</name>
    <name type="common">Common root rot and spot blotch fungus</name>
    <name type="synonym">Bipolaris sorokiniana</name>
    <dbReference type="NCBI Taxonomy" id="45130"/>
    <lineage>
        <taxon>Eukaryota</taxon>
        <taxon>Fungi</taxon>
        <taxon>Dikarya</taxon>
        <taxon>Ascomycota</taxon>
        <taxon>Pezizomycotina</taxon>
        <taxon>Dothideomycetes</taxon>
        <taxon>Pleosporomycetidae</taxon>
        <taxon>Pleosporales</taxon>
        <taxon>Pleosporineae</taxon>
        <taxon>Pleosporaceae</taxon>
        <taxon>Bipolaris</taxon>
    </lineage>
</organism>
<dbReference type="Proteomes" id="UP000624244">
    <property type="component" value="Unassembled WGS sequence"/>
</dbReference>
<reference evidence="1" key="1">
    <citation type="submission" date="2019-11" db="EMBL/GenBank/DDBJ databases">
        <title>Bipolaris sorokiniana Genome sequencing.</title>
        <authorList>
            <person name="Wang H."/>
        </authorList>
    </citation>
    <scope>NUCLEOTIDE SEQUENCE</scope>
</reference>
<proteinExistence type="predicted"/>